<dbReference type="EMBL" id="PPEG02000002">
    <property type="protein sequence ID" value="PWN64133.1"/>
    <property type="molecule type" value="Genomic_DNA"/>
</dbReference>
<dbReference type="AlphaFoldDB" id="A0A316WV10"/>
<dbReference type="Gene3D" id="3.40.1760.10">
    <property type="entry name" value="YfbM-like super family"/>
    <property type="match status" value="1"/>
</dbReference>
<sequence length="162" mass="18300">MMGQYTQLLQLKPSELAGLKREELYIRFYPADGAAGDHLIDLDKSLPGIQFLLSGNVDSENPYQNLLNGEIIPPSEEEGTGVTYHILTPVEIEKLDRLLLAIDDSDFQQNYDPLVMMASNVYPDIWANGRESYDYLYTHFRGLKSFISKAAYDSNVIVVMTT</sequence>
<dbReference type="InterPro" id="IPR035944">
    <property type="entry name" value="YfbM-like_sf"/>
</dbReference>
<gene>
    <name evidence="1" type="ORF">C1634_005945</name>
</gene>
<dbReference type="Pfam" id="PF08974">
    <property type="entry name" value="DUF1877"/>
    <property type="match status" value="1"/>
</dbReference>
<dbReference type="InterPro" id="IPR015068">
    <property type="entry name" value="DUF1877"/>
</dbReference>
<evidence type="ECO:0000313" key="2">
    <source>
        <dbReference type="Proteomes" id="UP000236413"/>
    </source>
</evidence>
<protein>
    <submittedName>
        <fullName evidence="1">DUF1877 domain-containing protein</fullName>
    </submittedName>
</protein>
<evidence type="ECO:0000313" key="1">
    <source>
        <dbReference type="EMBL" id="PWN64133.1"/>
    </source>
</evidence>
<comment type="caution">
    <text evidence="1">The sequence shown here is derived from an EMBL/GenBank/DDBJ whole genome shotgun (WGS) entry which is preliminary data.</text>
</comment>
<dbReference type="Proteomes" id="UP000236413">
    <property type="component" value="Unassembled WGS sequence"/>
</dbReference>
<reference evidence="1 2" key="1">
    <citation type="submission" date="2018-04" db="EMBL/GenBank/DDBJ databases">
        <title>Chryseobacterium oncorhynchi 701B-08T from rainbow trout, and Chryseobacterium viscerum 687B-08T from diseased fish.</title>
        <authorList>
            <person name="Jeong J.-J."/>
            <person name="Lee Y.J."/>
            <person name="Pathiraja D."/>
            <person name="Park B."/>
            <person name="Choi I.-G."/>
            <person name="Kim K.D."/>
        </authorList>
    </citation>
    <scope>NUCLEOTIDE SEQUENCE [LARGE SCALE GENOMIC DNA]</scope>
    <source>
        <strain evidence="1 2">687B-08</strain>
    </source>
</reference>
<accession>A0A316WV10</accession>
<proteinExistence type="predicted"/>
<dbReference type="RefSeq" id="WP_103235252.1">
    <property type="nucleotide sequence ID" value="NZ_PPEG02000002.1"/>
</dbReference>
<organism evidence="1 2">
    <name type="scientific">Chryseobacterium viscerum</name>
    <dbReference type="NCBI Taxonomy" id="1037377"/>
    <lineage>
        <taxon>Bacteria</taxon>
        <taxon>Pseudomonadati</taxon>
        <taxon>Bacteroidota</taxon>
        <taxon>Flavobacteriia</taxon>
        <taxon>Flavobacteriales</taxon>
        <taxon>Weeksellaceae</taxon>
        <taxon>Chryseobacterium group</taxon>
        <taxon>Chryseobacterium</taxon>
    </lineage>
</organism>
<dbReference type="SUPFAM" id="SSF111069">
    <property type="entry name" value="Hypothetical protein yfbM"/>
    <property type="match status" value="1"/>
</dbReference>
<name>A0A316WV10_9FLAO</name>